<name>A0AA36DXS7_LACSI</name>
<sequence length="436" mass="49734">MRTLKKLLTAVFLYFFIFTTPSTAHIASLNLRSNNRQMIPISDFEFTNVGHVSFVLSSITVTSTSSQASNESRIGFFLQSRDDEFYLYTRETRNQDIFEFKQNTITCPLDFKSNSSVLFTFQNHGPQFSFNKSFAITYSGINSLFFINCNNESLVTIEGHAELYNLNDGNGNGANKNFLSAGLTKLPFLYIIFSFSYLTLLGFWILVCFKNRRIFNRTHLLMGGLLVVNCVHFMCITSDLHYVKITGSAHGLDVVFYIFQLTRAVIFSTVIVLISAGWFFWKPFLKREEKLVLMIVIVLEVWGNVDPILPWEAAVPYNKENGSFADVIYIFAIFFPMALSIASLNKIRETDLNAERNVGKLWLIVMLTIVYVLITKILLLALPTRWEINVVKETTIFMFCMLMLCIFRPVDRTRVANADETGLSNSNANSCFDSPV</sequence>
<evidence type="ECO:0008006" key="12">
    <source>
        <dbReference type="Google" id="ProtNLM"/>
    </source>
</evidence>
<dbReference type="GO" id="GO:0016020">
    <property type="term" value="C:membrane"/>
    <property type="evidence" value="ECO:0007669"/>
    <property type="project" value="UniProtKB-SubCell"/>
</dbReference>
<evidence type="ECO:0000313" key="10">
    <source>
        <dbReference type="EMBL" id="CAI9275484.1"/>
    </source>
</evidence>
<dbReference type="Pfam" id="PF06814">
    <property type="entry name" value="GOST_TM"/>
    <property type="match status" value="1"/>
</dbReference>
<evidence type="ECO:0000256" key="2">
    <source>
        <dbReference type="ARBA" id="ARBA00022692"/>
    </source>
</evidence>
<evidence type="ECO:0000256" key="5">
    <source>
        <dbReference type="ARBA" id="ARBA00023136"/>
    </source>
</evidence>
<feature type="transmembrane region" description="Helical" evidence="6">
    <location>
        <begin position="254"/>
        <end position="279"/>
    </location>
</feature>
<evidence type="ECO:0000256" key="4">
    <source>
        <dbReference type="ARBA" id="ARBA00022989"/>
    </source>
</evidence>
<dbReference type="EMBL" id="OX465079">
    <property type="protein sequence ID" value="CAI9275484.1"/>
    <property type="molecule type" value="Genomic_DNA"/>
</dbReference>
<keyword evidence="5 6" id="KW-0472">Membrane</keyword>
<evidence type="ECO:0000313" key="11">
    <source>
        <dbReference type="Proteomes" id="UP001177003"/>
    </source>
</evidence>
<dbReference type="InterPro" id="IPR054103">
    <property type="entry name" value="CAND6-7_N"/>
</dbReference>
<feature type="domain" description="GOST seven transmembrane" evidence="8">
    <location>
        <begin position="187"/>
        <end position="409"/>
    </location>
</feature>
<dbReference type="AlphaFoldDB" id="A0AA36DXS7"/>
<comment type="subcellular location">
    <subcellularLocation>
        <location evidence="1">Membrane</location>
        <topology evidence="1">Multi-pass membrane protein</topology>
    </subcellularLocation>
</comment>
<feature type="transmembrane region" description="Helical" evidence="6">
    <location>
        <begin position="188"/>
        <end position="209"/>
    </location>
</feature>
<keyword evidence="11" id="KW-1185">Reference proteome</keyword>
<keyword evidence="3 7" id="KW-0732">Signal</keyword>
<feature type="transmembrane region" description="Helical" evidence="6">
    <location>
        <begin position="323"/>
        <end position="341"/>
    </location>
</feature>
<feature type="transmembrane region" description="Helical" evidence="6">
    <location>
        <begin position="221"/>
        <end position="242"/>
    </location>
</feature>
<dbReference type="PANTHER" id="PTHR21229">
    <property type="entry name" value="LUNG SEVEN TRANSMEMBRANE RECEPTOR"/>
    <property type="match status" value="1"/>
</dbReference>
<dbReference type="InterPro" id="IPR053937">
    <property type="entry name" value="GOST_TM"/>
</dbReference>
<feature type="domain" description="CAND6/7 N-terminal" evidence="9">
    <location>
        <begin position="28"/>
        <end position="165"/>
    </location>
</feature>
<organism evidence="10 11">
    <name type="scientific">Lactuca saligna</name>
    <name type="common">Willowleaf lettuce</name>
    <dbReference type="NCBI Taxonomy" id="75948"/>
    <lineage>
        <taxon>Eukaryota</taxon>
        <taxon>Viridiplantae</taxon>
        <taxon>Streptophyta</taxon>
        <taxon>Embryophyta</taxon>
        <taxon>Tracheophyta</taxon>
        <taxon>Spermatophyta</taxon>
        <taxon>Magnoliopsida</taxon>
        <taxon>eudicotyledons</taxon>
        <taxon>Gunneridae</taxon>
        <taxon>Pentapetalae</taxon>
        <taxon>asterids</taxon>
        <taxon>campanulids</taxon>
        <taxon>Asterales</taxon>
        <taxon>Asteraceae</taxon>
        <taxon>Cichorioideae</taxon>
        <taxon>Cichorieae</taxon>
        <taxon>Lactucinae</taxon>
        <taxon>Lactuca</taxon>
    </lineage>
</organism>
<feature type="chain" id="PRO_5041397271" description="Intimal thickness related receptor IRP domain-containing protein" evidence="7">
    <location>
        <begin position="25"/>
        <end position="436"/>
    </location>
</feature>
<accession>A0AA36DXS7</accession>
<keyword evidence="2 6" id="KW-0812">Transmembrane</keyword>
<dbReference type="PANTHER" id="PTHR21229:SF2">
    <property type="entry name" value="RE59932P"/>
    <property type="match status" value="1"/>
</dbReference>
<evidence type="ECO:0000256" key="6">
    <source>
        <dbReference type="SAM" id="Phobius"/>
    </source>
</evidence>
<dbReference type="Pfam" id="PF21904">
    <property type="entry name" value="CAND6-7_N"/>
    <property type="match status" value="1"/>
</dbReference>
<feature type="signal peptide" evidence="7">
    <location>
        <begin position="1"/>
        <end position="24"/>
    </location>
</feature>
<reference evidence="10" key="1">
    <citation type="submission" date="2023-04" db="EMBL/GenBank/DDBJ databases">
        <authorList>
            <person name="Vijverberg K."/>
            <person name="Xiong W."/>
            <person name="Schranz E."/>
        </authorList>
    </citation>
    <scope>NUCLEOTIDE SEQUENCE</scope>
</reference>
<evidence type="ECO:0000256" key="7">
    <source>
        <dbReference type="SAM" id="SignalP"/>
    </source>
</evidence>
<dbReference type="InterPro" id="IPR009637">
    <property type="entry name" value="GPR107/GPR108-like"/>
</dbReference>
<evidence type="ECO:0000256" key="1">
    <source>
        <dbReference type="ARBA" id="ARBA00004141"/>
    </source>
</evidence>
<feature type="transmembrane region" description="Helical" evidence="6">
    <location>
        <begin position="388"/>
        <end position="407"/>
    </location>
</feature>
<evidence type="ECO:0000259" key="8">
    <source>
        <dbReference type="Pfam" id="PF06814"/>
    </source>
</evidence>
<gene>
    <name evidence="10" type="ORF">LSALG_LOCUS15513</name>
</gene>
<evidence type="ECO:0000259" key="9">
    <source>
        <dbReference type="Pfam" id="PF21904"/>
    </source>
</evidence>
<dbReference type="GO" id="GO:0005794">
    <property type="term" value="C:Golgi apparatus"/>
    <property type="evidence" value="ECO:0007669"/>
    <property type="project" value="TreeGrafter"/>
</dbReference>
<evidence type="ECO:0000256" key="3">
    <source>
        <dbReference type="ARBA" id="ARBA00022729"/>
    </source>
</evidence>
<protein>
    <recommendedName>
        <fullName evidence="12">Intimal thickness related receptor IRP domain-containing protein</fullName>
    </recommendedName>
</protein>
<proteinExistence type="predicted"/>
<dbReference type="Proteomes" id="UP001177003">
    <property type="component" value="Chromosome 3"/>
</dbReference>
<keyword evidence="4 6" id="KW-1133">Transmembrane helix</keyword>
<feature type="transmembrane region" description="Helical" evidence="6">
    <location>
        <begin position="291"/>
        <end position="311"/>
    </location>
</feature>
<feature type="transmembrane region" description="Helical" evidence="6">
    <location>
        <begin position="361"/>
        <end position="382"/>
    </location>
</feature>